<reference evidence="2" key="2">
    <citation type="submission" date="2020-09" db="EMBL/GenBank/DDBJ databases">
        <authorList>
            <person name="Sun Q."/>
            <person name="Ohkuma M."/>
        </authorList>
    </citation>
    <scope>NUCLEOTIDE SEQUENCE</scope>
    <source>
        <strain evidence="2">JCM 14359</strain>
    </source>
</reference>
<evidence type="ECO:0000259" key="1">
    <source>
        <dbReference type="Pfam" id="PF00149"/>
    </source>
</evidence>
<accession>A0A830EH49</accession>
<evidence type="ECO:0000313" key="2">
    <source>
        <dbReference type="EMBL" id="GGJ04538.1"/>
    </source>
</evidence>
<dbReference type="Pfam" id="PF00149">
    <property type="entry name" value="Metallophos"/>
    <property type="match status" value="1"/>
</dbReference>
<dbReference type="PANTHER" id="PTHR39323:SF1">
    <property type="entry name" value="BLR1149 PROTEIN"/>
    <property type="match status" value="1"/>
</dbReference>
<name>A0A830EH49_9EURY</name>
<gene>
    <name evidence="2" type="ORF">GCM10008995_12980</name>
</gene>
<dbReference type="PANTHER" id="PTHR39323">
    <property type="entry name" value="BLR1149 PROTEIN"/>
    <property type="match status" value="1"/>
</dbReference>
<keyword evidence="3" id="KW-1185">Reference proteome</keyword>
<sequence length="272" mass="28749">MSDTTGFATGSPDSGPLVEPILGDPAATVRTGDGVALVVADYHAGIEAGLRYERGVELESSADLRRIRLLGLLDRTDADHLVALGDLGHRVGGADGAEADELDDLLGALLDRVPVTLVPGNHDTGVAERFAGEDGFTLADTGGTRLGRVGFAHGHTWPTRDVLAGNVLCVGHEHPAVRLEDSVGGGRKERAWLRGPLHPEPFADHWGVNVAALAWHDPDLVVFPAFNDRSGGTWVNVDGQGLLAPFLPDALVDDRTDAYLLDGTRLGPYRTV</sequence>
<dbReference type="SUPFAM" id="SSF56300">
    <property type="entry name" value="Metallo-dependent phosphatases"/>
    <property type="match status" value="1"/>
</dbReference>
<dbReference type="InterPro" id="IPR029052">
    <property type="entry name" value="Metallo-depent_PP-like"/>
</dbReference>
<dbReference type="PIRSF" id="PIRSF000887">
    <property type="entry name" value="Pesterase_MJ0037"/>
    <property type="match status" value="1"/>
</dbReference>
<dbReference type="OrthoDB" id="10013at2157"/>
<reference evidence="2" key="1">
    <citation type="journal article" date="2014" name="Int. J. Syst. Evol. Microbiol.">
        <title>Complete genome sequence of Corynebacterium casei LMG S-19264T (=DSM 44701T), isolated from a smear-ripened cheese.</title>
        <authorList>
            <consortium name="US DOE Joint Genome Institute (JGI-PGF)"/>
            <person name="Walter F."/>
            <person name="Albersmeier A."/>
            <person name="Kalinowski J."/>
            <person name="Ruckert C."/>
        </authorList>
    </citation>
    <scope>NUCLEOTIDE SEQUENCE</scope>
    <source>
        <strain evidence="2">JCM 14359</strain>
    </source>
</reference>
<dbReference type="Proteomes" id="UP000653099">
    <property type="component" value="Unassembled WGS sequence"/>
</dbReference>
<evidence type="ECO:0000313" key="3">
    <source>
        <dbReference type="Proteomes" id="UP000653099"/>
    </source>
</evidence>
<dbReference type="EMBL" id="BMOC01000006">
    <property type="protein sequence ID" value="GGJ04538.1"/>
    <property type="molecule type" value="Genomic_DNA"/>
</dbReference>
<comment type="caution">
    <text evidence="2">The sequence shown here is derived from an EMBL/GenBank/DDBJ whole genome shotgun (WGS) entry which is preliminary data.</text>
</comment>
<feature type="domain" description="Calcineurin-like phosphoesterase" evidence="1">
    <location>
        <begin position="37"/>
        <end position="157"/>
    </location>
</feature>
<dbReference type="InterPro" id="IPR024173">
    <property type="entry name" value="Pesterase_MJ0037-like"/>
</dbReference>
<proteinExistence type="predicted"/>
<organism evidence="2 3">
    <name type="scientific">Halobellus salinus</name>
    <dbReference type="NCBI Taxonomy" id="931585"/>
    <lineage>
        <taxon>Archaea</taxon>
        <taxon>Methanobacteriati</taxon>
        <taxon>Methanobacteriota</taxon>
        <taxon>Stenosarchaea group</taxon>
        <taxon>Halobacteria</taxon>
        <taxon>Halobacteriales</taxon>
        <taxon>Haloferacaceae</taxon>
        <taxon>Halobellus</taxon>
    </lineage>
</organism>
<protein>
    <submittedName>
        <fullName evidence="2">Phosphoesterase</fullName>
    </submittedName>
</protein>
<dbReference type="RefSeq" id="WP_188786580.1">
    <property type="nucleotide sequence ID" value="NZ_BMOC01000006.1"/>
</dbReference>
<dbReference type="GO" id="GO:0016787">
    <property type="term" value="F:hydrolase activity"/>
    <property type="evidence" value="ECO:0007669"/>
    <property type="project" value="InterPro"/>
</dbReference>
<dbReference type="InterPro" id="IPR004843">
    <property type="entry name" value="Calcineurin-like_PHP"/>
</dbReference>
<dbReference type="AlphaFoldDB" id="A0A830EH49"/>
<dbReference type="Gene3D" id="3.60.21.10">
    <property type="match status" value="1"/>
</dbReference>